<evidence type="ECO:0000313" key="2">
    <source>
        <dbReference type="EMBL" id="CAE0696219.1"/>
    </source>
</evidence>
<gene>
    <name evidence="2" type="ORF">PCAL00307_LOCUS11655</name>
    <name evidence="3" type="ORF">PECAL_4P16200</name>
</gene>
<sequence length="550" mass="58591">MSQFQGTPESAEQRAQRALARGTEALQRGDAAAAVTHLEEAVELDASCGDAWYNLGVAREGAGDAAGAAKAYVEAARLEPGAADARLNLAGALQRARAPASAVEAECRRAFELDASLARRRATRLSRFRPPPWDRPWARAVERLWDSLKAANYGRDAVRRRVNAAAGGTVLHRSYPSGRDWHELRLSLTAAALDDLETDALGTLVACFLVGVAVAEAALARALGQDSTAQLRRAGVLVDVDVKDGRRCCGALQLFPVLDDDVIATDWSSETLLDANDAVMSVGTESLELALLAPPPKRGARVLDLCCGSGVQGVVALCRGAASVTFVDTSRRALAFCRVNVLGCERRGRLGDSRFLRCDARHARDVALRAGGRAFDVVLANPPFVAGGSSRFAAGGDDGCRVLEPLVRSLAAHVGRGGYACVVSEFYASSERPEGWLPPCPGLDALLVRDPRQAENPRDYASGRGLPADVGEGLRRRGVVAVCSGLLVLRPVHALRETKRLLDVADGAAESDALALESFLERPSATTRVSREAMRFVWRDPDAVEEPPPP</sequence>
<protein>
    <recommendedName>
        <fullName evidence="5">Methyltransferase small domain-containing protein</fullName>
    </recommendedName>
</protein>
<dbReference type="SMART" id="SM00028">
    <property type="entry name" value="TPR"/>
    <property type="match status" value="2"/>
</dbReference>
<dbReference type="GO" id="GO:0032259">
    <property type="term" value="P:methylation"/>
    <property type="evidence" value="ECO:0007669"/>
    <property type="project" value="InterPro"/>
</dbReference>
<feature type="repeat" description="TPR" evidence="1">
    <location>
        <begin position="49"/>
        <end position="82"/>
    </location>
</feature>
<dbReference type="PROSITE" id="PS00092">
    <property type="entry name" value="N6_MTASE"/>
    <property type="match status" value="1"/>
</dbReference>
<dbReference type="Pfam" id="PF13432">
    <property type="entry name" value="TPR_16"/>
    <property type="match status" value="1"/>
</dbReference>
<evidence type="ECO:0000313" key="4">
    <source>
        <dbReference type="Proteomes" id="UP000789595"/>
    </source>
</evidence>
<dbReference type="PROSITE" id="PS50005">
    <property type="entry name" value="TPR"/>
    <property type="match status" value="1"/>
</dbReference>
<name>A0A7S4E857_9STRA</name>
<dbReference type="InterPro" id="IPR002052">
    <property type="entry name" value="DNA_methylase_N6_adenine_CS"/>
</dbReference>
<dbReference type="Gene3D" id="3.40.50.150">
    <property type="entry name" value="Vaccinia Virus protein VP39"/>
    <property type="match status" value="1"/>
</dbReference>
<dbReference type="EMBL" id="HBIW01013567">
    <property type="protein sequence ID" value="CAE0696219.1"/>
    <property type="molecule type" value="Transcribed_RNA"/>
</dbReference>
<dbReference type="InterPro" id="IPR011990">
    <property type="entry name" value="TPR-like_helical_dom_sf"/>
</dbReference>
<dbReference type="InterPro" id="IPR019734">
    <property type="entry name" value="TPR_rpt"/>
</dbReference>
<dbReference type="OrthoDB" id="269872at2759"/>
<dbReference type="CDD" id="cd02440">
    <property type="entry name" value="AdoMet_MTases"/>
    <property type="match status" value="1"/>
</dbReference>
<dbReference type="InterPro" id="IPR029063">
    <property type="entry name" value="SAM-dependent_MTases_sf"/>
</dbReference>
<dbReference type="SUPFAM" id="SSF48452">
    <property type="entry name" value="TPR-like"/>
    <property type="match status" value="1"/>
</dbReference>
<organism evidence="2">
    <name type="scientific">Pelagomonas calceolata</name>
    <dbReference type="NCBI Taxonomy" id="35677"/>
    <lineage>
        <taxon>Eukaryota</taxon>
        <taxon>Sar</taxon>
        <taxon>Stramenopiles</taxon>
        <taxon>Ochrophyta</taxon>
        <taxon>Pelagophyceae</taxon>
        <taxon>Pelagomonadales</taxon>
        <taxon>Pelagomonadaceae</taxon>
        <taxon>Pelagomonas</taxon>
    </lineage>
</organism>
<dbReference type="Pfam" id="PF03602">
    <property type="entry name" value="Cons_hypoth95"/>
    <property type="match status" value="1"/>
</dbReference>
<dbReference type="Gene3D" id="1.25.40.10">
    <property type="entry name" value="Tetratricopeptide repeat domain"/>
    <property type="match status" value="1"/>
</dbReference>
<dbReference type="AlphaFoldDB" id="A0A7S4E857"/>
<keyword evidence="1" id="KW-0802">TPR repeat</keyword>
<evidence type="ECO:0008006" key="5">
    <source>
        <dbReference type="Google" id="ProtNLM"/>
    </source>
</evidence>
<evidence type="ECO:0000313" key="3">
    <source>
        <dbReference type="EMBL" id="CAH0374346.1"/>
    </source>
</evidence>
<reference evidence="2" key="1">
    <citation type="submission" date="2021-01" db="EMBL/GenBank/DDBJ databases">
        <authorList>
            <person name="Corre E."/>
            <person name="Pelletier E."/>
            <person name="Niang G."/>
            <person name="Scheremetjew M."/>
            <person name="Finn R."/>
            <person name="Kale V."/>
            <person name="Holt S."/>
            <person name="Cochrane G."/>
            <person name="Meng A."/>
            <person name="Brown T."/>
            <person name="Cohen L."/>
        </authorList>
    </citation>
    <scope>NUCLEOTIDE SEQUENCE</scope>
    <source>
        <strain evidence="2">CCMP1756</strain>
    </source>
</reference>
<dbReference type="GO" id="GO:0008168">
    <property type="term" value="F:methyltransferase activity"/>
    <property type="evidence" value="ECO:0007669"/>
    <property type="project" value="InterPro"/>
</dbReference>
<dbReference type="EMBL" id="CAKKNE010000004">
    <property type="protein sequence ID" value="CAH0374346.1"/>
    <property type="molecule type" value="Genomic_DNA"/>
</dbReference>
<keyword evidence="4" id="KW-1185">Reference proteome</keyword>
<accession>A0A7S4E857</accession>
<dbReference type="GO" id="GO:0003676">
    <property type="term" value="F:nucleic acid binding"/>
    <property type="evidence" value="ECO:0007669"/>
    <property type="project" value="InterPro"/>
</dbReference>
<reference evidence="3" key="2">
    <citation type="submission" date="2021-11" db="EMBL/GenBank/DDBJ databases">
        <authorList>
            <consortium name="Genoscope - CEA"/>
            <person name="William W."/>
        </authorList>
    </citation>
    <scope>NUCLEOTIDE SEQUENCE</scope>
</reference>
<dbReference type="SUPFAM" id="SSF53335">
    <property type="entry name" value="S-adenosyl-L-methionine-dependent methyltransferases"/>
    <property type="match status" value="1"/>
</dbReference>
<evidence type="ECO:0000256" key="1">
    <source>
        <dbReference type="PROSITE-ProRule" id="PRU00339"/>
    </source>
</evidence>
<proteinExistence type="predicted"/>
<dbReference type="Proteomes" id="UP000789595">
    <property type="component" value="Unassembled WGS sequence"/>
</dbReference>